<dbReference type="PANTHER" id="PTHR37996:SF1">
    <property type="entry name" value="B- AND T-LYMPHOCYTE ATTENUATOR"/>
    <property type="match status" value="1"/>
</dbReference>
<keyword evidence="1" id="KW-0812">Transmembrane</keyword>
<evidence type="ECO:0000313" key="3">
    <source>
        <dbReference type="Proteomes" id="UP000826234"/>
    </source>
</evidence>
<proteinExistence type="predicted"/>
<organism evidence="2 3">
    <name type="scientific">Phrynosoma platyrhinos</name>
    <name type="common">Desert horned lizard</name>
    <dbReference type="NCBI Taxonomy" id="52577"/>
    <lineage>
        <taxon>Eukaryota</taxon>
        <taxon>Metazoa</taxon>
        <taxon>Chordata</taxon>
        <taxon>Craniata</taxon>
        <taxon>Vertebrata</taxon>
        <taxon>Euteleostomi</taxon>
        <taxon>Lepidosauria</taxon>
        <taxon>Squamata</taxon>
        <taxon>Bifurcata</taxon>
        <taxon>Unidentata</taxon>
        <taxon>Episquamata</taxon>
        <taxon>Toxicofera</taxon>
        <taxon>Iguania</taxon>
        <taxon>Phrynosomatidae</taxon>
        <taxon>Phrynosomatinae</taxon>
        <taxon>Phrynosoma</taxon>
    </lineage>
</organism>
<sequence>VEANNCTIDVTVRRHTKYYKNSGDSASIECPVMYCQKKPDMHCNITVFDETRNTTEDHAASEKNKMLIIYILSSLGALGLLIFCCFGLLQSKRRLQGEKQTISSTLQIEMKEQFPNGSAVYSSQGNCEKPNIATSKPADDKSVTNQLSSANQDTLVYATLNHGEHFEKSEPFVEIEFTEYAAIVLKN</sequence>
<feature type="transmembrane region" description="Helical" evidence="1">
    <location>
        <begin position="67"/>
        <end position="89"/>
    </location>
</feature>
<dbReference type="EMBL" id="JAIPUX010001232">
    <property type="protein sequence ID" value="KAH0624955.1"/>
    <property type="molecule type" value="Genomic_DNA"/>
</dbReference>
<dbReference type="Proteomes" id="UP000826234">
    <property type="component" value="Unassembled WGS sequence"/>
</dbReference>
<protein>
    <submittedName>
        <fullName evidence="2">Uncharacterized protein</fullName>
    </submittedName>
</protein>
<evidence type="ECO:0000313" key="2">
    <source>
        <dbReference type="EMBL" id="KAH0624955.1"/>
    </source>
</evidence>
<dbReference type="PANTHER" id="PTHR37996">
    <property type="entry name" value="B- AND T-LYMPHOCYTE ATTENUATOR"/>
    <property type="match status" value="1"/>
</dbReference>
<gene>
    <name evidence="2" type="ORF">JD844_032908</name>
</gene>
<comment type="caution">
    <text evidence="2">The sequence shown here is derived from an EMBL/GenBank/DDBJ whole genome shotgun (WGS) entry which is preliminary data.</text>
</comment>
<feature type="non-terminal residue" evidence="2">
    <location>
        <position position="1"/>
    </location>
</feature>
<accession>A0ABQ7T5D3</accession>
<keyword evidence="1" id="KW-1133">Transmembrane helix</keyword>
<dbReference type="InterPro" id="IPR039257">
    <property type="entry name" value="BTLA"/>
</dbReference>
<evidence type="ECO:0000256" key="1">
    <source>
        <dbReference type="SAM" id="Phobius"/>
    </source>
</evidence>
<name>A0ABQ7T5D3_PHRPL</name>
<keyword evidence="1" id="KW-0472">Membrane</keyword>
<reference evidence="2 3" key="1">
    <citation type="journal article" date="2022" name="Gigascience">
        <title>A chromosome-level genome assembly and annotation of the desert horned lizard, Phrynosoma platyrhinos, provides insight into chromosomal rearrangements among reptiles.</title>
        <authorList>
            <person name="Koochekian N."/>
            <person name="Ascanio A."/>
            <person name="Farleigh K."/>
            <person name="Card D.C."/>
            <person name="Schield D.R."/>
            <person name="Castoe T.A."/>
            <person name="Jezkova T."/>
        </authorList>
    </citation>
    <scope>NUCLEOTIDE SEQUENCE [LARGE SCALE GENOMIC DNA]</scope>
    <source>
        <strain evidence="2">NK-2021</strain>
    </source>
</reference>
<keyword evidence="3" id="KW-1185">Reference proteome</keyword>